<sequence length="742" mass="83073">MDDPLRDEEAGVPPQQPRRRSFSSAIILMVMLFLLTSHNGDEFLARHQYQNALQSLTYQLSNFTAWMNGTETNFTVPDREPSLTSLLHEFIPVRLPLDPLYSSYYSNVTGFIRGSSAFFNITPSFLSTVSYSWKEAAESFIAQVNETEVVERAGIWNWTASSRVSFSVSEKKQPHTLAVDLVLINGRIELTDENTKEDLKFDFEGVHFMPNGSIYGFAEPSGRNIDIRLLPSLVPENQKNETARFVEPELASKLKKLKNLIDAGVIEHEPTPQHETSTCPFALYAQMDPVSISEREMQQLEEEMQHPKGLPTVSPPKLSVSGILISKECGIMFEIRETEGLRSRTFFRKVTTYAGSATVIYFILLFVLARQMERSRTPSGISRVSRWTFFTQSTIDSVSFAGHITFAIIAEGRPSLSLTAPAFLACTMFVYEAQFSVLIHQIQMPEDIVDPVPAPTTAITQERTGNVPPPVVPPNPATTAAAPSLSFWAFAIQHLRSDPGARLWITMFFFLTFIVRVILSPTLSLMFVALTYSFIWLPQIIRSVRRGRSSGFSKEYVIATTGCRLSLGMYFLACPKNVLDVDPRSWACYLAAFVCLQALIVILQDELGPAFFLPAKYAAVKAYDYHPVLPLPDPEAPEQSLGDCVICLDAILIESPLLRKRKSIDEKHDDWDTRSTANKRKIAKGIDASGILNAVQAGVGNAVARKNYSLAPCHHLFHTECLEKWLAIKNICPQCRRPLPPL</sequence>
<evidence type="ECO:0000256" key="11">
    <source>
        <dbReference type="ARBA" id="ARBA00022833"/>
    </source>
</evidence>
<dbReference type="PANTHER" id="PTHR22763:SF162">
    <property type="entry name" value="TRANSMEMBRANE E3 UBIQUITIN-PROTEIN LIGASE 1"/>
    <property type="match status" value="1"/>
</dbReference>
<organism evidence="17 18">
    <name type="scientific">Guyanagaster necrorhizus</name>
    <dbReference type="NCBI Taxonomy" id="856835"/>
    <lineage>
        <taxon>Eukaryota</taxon>
        <taxon>Fungi</taxon>
        <taxon>Dikarya</taxon>
        <taxon>Basidiomycota</taxon>
        <taxon>Agaricomycotina</taxon>
        <taxon>Agaricomycetes</taxon>
        <taxon>Agaricomycetidae</taxon>
        <taxon>Agaricales</taxon>
        <taxon>Marasmiineae</taxon>
        <taxon>Physalacriaceae</taxon>
        <taxon>Guyanagaster</taxon>
    </lineage>
</organism>
<comment type="subcellular location">
    <subcellularLocation>
        <location evidence="2">Endomembrane system</location>
        <topology evidence="2">Multi-pass membrane protein</topology>
    </subcellularLocation>
</comment>
<feature type="transmembrane region" description="Helical" evidence="15">
    <location>
        <begin position="556"/>
        <end position="572"/>
    </location>
</feature>
<evidence type="ECO:0000256" key="2">
    <source>
        <dbReference type="ARBA" id="ARBA00004127"/>
    </source>
</evidence>
<evidence type="ECO:0000256" key="3">
    <source>
        <dbReference type="ARBA" id="ARBA00004906"/>
    </source>
</evidence>
<reference evidence="17" key="1">
    <citation type="submission" date="2020-11" db="EMBL/GenBank/DDBJ databases">
        <title>Adaptations for nitrogen fixation in a non-lichenized fungal sporocarp promotes dispersal by wood-feeding termites.</title>
        <authorList>
            <consortium name="DOE Joint Genome Institute"/>
            <person name="Koch R.A."/>
            <person name="Yoon G."/>
            <person name="Arayal U."/>
            <person name="Lail K."/>
            <person name="Amirebrahimi M."/>
            <person name="Labutti K."/>
            <person name="Lipzen A."/>
            <person name="Riley R."/>
            <person name="Barry K."/>
            <person name="Henrissat B."/>
            <person name="Grigoriev I.V."/>
            <person name="Herr J.R."/>
            <person name="Aime M.C."/>
        </authorList>
    </citation>
    <scope>NUCLEOTIDE SEQUENCE</scope>
    <source>
        <strain evidence="17">MCA 3950</strain>
    </source>
</reference>
<gene>
    <name evidence="17" type="ORF">BT62DRAFT_987876</name>
</gene>
<dbReference type="Proteomes" id="UP000812287">
    <property type="component" value="Unassembled WGS sequence"/>
</dbReference>
<evidence type="ECO:0000256" key="4">
    <source>
        <dbReference type="ARBA" id="ARBA00012483"/>
    </source>
</evidence>
<dbReference type="Pfam" id="PF13639">
    <property type="entry name" value="zf-RING_2"/>
    <property type="match status" value="1"/>
</dbReference>
<evidence type="ECO:0000256" key="14">
    <source>
        <dbReference type="PROSITE-ProRule" id="PRU00175"/>
    </source>
</evidence>
<dbReference type="InterPro" id="IPR013083">
    <property type="entry name" value="Znf_RING/FYVE/PHD"/>
</dbReference>
<dbReference type="AlphaFoldDB" id="A0A9P8AS21"/>
<evidence type="ECO:0000256" key="13">
    <source>
        <dbReference type="ARBA" id="ARBA00023136"/>
    </source>
</evidence>
<feature type="transmembrane region" description="Helical" evidence="15">
    <location>
        <begin position="21"/>
        <end position="38"/>
    </location>
</feature>
<evidence type="ECO:0000256" key="8">
    <source>
        <dbReference type="ARBA" id="ARBA00022729"/>
    </source>
</evidence>
<dbReference type="GO" id="GO:0061630">
    <property type="term" value="F:ubiquitin protein ligase activity"/>
    <property type="evidence" value="ECO:0007669"/>
    <property type="project" value="UniProtKB-EC"/>
</dbReference>
<dbReference type="GO" id="GO:0012505">
    <property type="term" value="C:endomembrane system"/>
    <property type="evidence" value="ECO:0007669"/>
    <property type="project" value="UniProtKB-SubCell"/>
</dbReference>
<keyword evidence="9 14" id="KW-0863">Zinc-finger</keyword>
<name>A0A9P8AS21_9AGAR</name>
<feature type="domain" description="RING-type" evidence="16">
    <location>
        <begin position="644"/>
        <end position="736"/>
    </location>
</feature>
<evidence type="ECO:0000256" key="15">
    <source>
        <dbReference type="SAM" id="Phobius"/>
    </source>
</evidence>
<keyword evidence="11" id="KW-0862">Zinc</keyword>
<proteinExistence type="predicted"/>
<keyword evidence="10" id="KW-0833">Ubl conjugation pathway</keyword>
<dbReference type="Gene3D" id="3.30.40.10">
    <property type="entry name" value="Zinc/RING finger domain, C3HC4 (zinc finger)"/>
    <property type="match status" value="1"/>
</dbReference>
<accession>A0A9P8AS21</accession>
<evidence type="ECO:0000256" key="12">
    <source>
        <dbReference type="ARBA" id="ARBA00022989"/>
    </source>
</evidence>
<dbReference type="InterPro" id="IPR050731">
    <property type="entry name" value="HRD1_E3_ubiq-ligases"/>
</dbReference>
<dbReference type="PANTHER" id="PTHR22763">
    <property type="entry name" value="RING ZINC FINGER PROTEIN"/>
    <property type="match status" value="1"/>
</dbReference>
<evidence type="ECO:0000256" key="9">
    <source>
        <dbReference type="ARBA" id="ARBA00022771"/>
    </source>
</evidence>
<dbReference type="EC" id="2.3.2.27" evidence="4"/>
<feature type="transmembrane region" description="Helical" evidence="15">
    <location>
        <begin position="525"/>
        <end position="544"/>
    </location>
</feature>
<evidence type="ECO:0000256" key="1">
    <source>
        <dbReference type="ARBA" id="ARBA00000900"/>
    </source>
</evidence>
<keyword evidence="5" id="KW-0808">Transferase</keyword>
<dbReference type="EMBL" id="MU250540">
    <property type="protein sequence ID" value="KAG7444427.1"/>
    <property type="molecule type" value="Genomic_DNA"/>
</dbReference>
<protein>
    <recommendedName>
        <fullName evidence="4">RING-type E3 ubiquitin transferase</fullName>
        <ecNumber evidence="4">2.3.2.27</ecNumber>
    </recommendedName>
</protein>
<dbReference type="Pfam" id="PF11145">
    <property type="entry name" value="DUF2921"/>
    <property type="match status" value="1"/>
</dbReference>
<dbReference type="GO" id="GO:0008270">
    <property type="term" value="F:zinc ion binding"/>
    <property type="evidence" value="ECO:0007669"/>
    <property type="project" value="UniProtKB-KW"/>
</dbReference>
<dbReference type="GO" id="GO:0044695">
    <property type="term" value="C:Dsc E3 ubiquitin ligase complex"/>
    <property type="evidence" value="ECO:0007669"/>
    <property type="project" value="TreeGrafter"/>
</dbReference>
<dbReference type="PROSITE" id="PS50089">
    <property type="entry name" value="ZF_RING_2"/>
    <property type="match status" value="1"/>
</dbReference>
<evidence type="ECO:0000256" key="6">
    <source>
        <dbReference type="ARBA" id="ARBA00022692"/>
    </source>
</evidence>
<evidence type="ECO:0000256" key="10">
    <source>
        <dbReference type="ARBA" id="ARBA00022786"/>
    </source>
</evidence>
<dbReference type="InterPro" id="IPR001841">
    <property type="entry name" value="Znf_RING"/>
</dbReference>
<comment type="pathway">
    <text evidence="3">Protein modification; protein ubiquitination.</text>
</comment>
<keyword evidence="7" id="KW-0479">Metal-binding</keyword>
<dbReference type="RefSeq" id="XP_043037927.1">
    <property type="nucleotide sequence ID" value="XM_043190084.1"/>
</dbReference>
<dbReference type="OrthoDB" id="9984778at2759"/>
<evidence type="ECO:0000259" key="16">
    <source>
        <dbReference type="PROSITE" id="PS50089"/>
    </source>
</evidence>
<evidence type="ECO:0000313" key="17">
    <source>
        <dbReference type="EMBL" id="KAG7444427.1"/>
    </source>
</evidence>
<dbReference type="SUPFAM" id="SSF57850">
    <property type="entry name" value="RING/U-box"/>
    <property type="match status" value="1"/>
</dbReference>
<evidence type="ECO:0000256" key="7">
    <source>
        <dbReference type="ARBA" id="ARBA00022723"/>
    </source>
</evidence>
<dbReference type="SMART" id="SM00184">
    <property type="entry name" value="RING"/>
    <property type="match status" value="1"/>
</dbReference>
<keyword evidence="12 15" id="KW-1133">Transmembrane helix</keyword>
<dbReference type="InterPro" id="IPR021319">
    <property type="entry name" value="DUF2921"/>
</dbReference>
<keyword evidence="6 15" id="KW-0812">Transmembrane</keyword>
<evidence type="ECO:0000256" key="5">
    <source>
        <dbReference type="ARBA" id="ARBA00022679"/>
    </source>
</evidence>
<comment type="caution">
    <text evidence="17">The sequence shown here is derived from an EMBL/GenBank/DDBJ whole genome shotgun (WGS) entry which is preliminary data.</text>
</comment>
<comment type="catalytic activity">
    <reaction evidence="1">
        <text>S-ubiquitinyl-[E2 ubiquitin-conjugating enzyme]-L-cysteine + [acceptor protein]-L-lysine = [E2 ubiquitin-conjugating enzyme]-L-cysteine + N(6)-ubiquitinyl-[acceptor protein]-L-lysine.</text>
        <dbReference type="EC" id="2.3.2.27"/>
    </reaction>
</comment>
<evidence type="ECO:0000313" key="18">
    <source>
        <dbReference type="Proteomes" id="UP000812287"/>
    </source>
</evidence>
<keyword evidence="18" id="KW-1185">Reference proteome</keyword>
<dbReference type="GeneID" id="66112381"/>
<feature type="transmembrane region" description="Helical" evidence="15">
    <location>
        <begin position="350"/>
        <end position="369"/>
    </location>
</feature>
<keyword evidence="8" id="KW-0732">Signal</keyword>
<feature type="transmembrane region" description="Helical" evidence="15">
    <location>
        <begin position="584"/>
        <end position="603"/>
    </location>
</feature>
<keyword evidence="13 15" id="KW-0472">Membrane</keyword>
<dbReference type="GO" id="GO:0043161">
    <property type="term" value="P:proteasome-mediated ubiquitin-dependent protein catabolic process"/>
    <property type="evidence" value="ECO:0007669"/>
    <property type="project" value="TreeGrafter"/>
</dbReference>